<dbReference type="Pfam" id="PF01398">
    <property type="entry name" value="JAB"/>
    <property type="match status" value="1"/>
</dbReference>
<dbReference type="RefSeq" id="WP_206722313.1">
    <property type="nucleotide sequence ID" value="NZ_CP071090.1"/>
</dbReference>
<keyword evidence="6" id="KW-1185">Reference proteome</keyword>
<evidence type="ECO:0000313" key="6">
    <source>
        <dbReference type="Proteomes" id="UP000662747"/>
    </source>
</evidence>
<evidence type="ECO:0000313" key="5">
    <source>
        <dbReference type="EMBL" id="QSQ20733.1"/>
    </source>
</evidence>
<dbReference type="PROSITE" id="PS50249">
    <property type="entry name" value="MPN"/>
    <property type="match status" value="1"/>
</dbReference>
<feature type="region of interest" description="Disordered" evidence="2">
    <location>
        <begin position="319"/>
        <end position="346"/>
    </location>
</feature>
<proteinExistence type="predicted"/>
<keyword evidence="3" id="KW-0472">Membrane</keyword>
<evidence type="ECO:0000256" key="1">
    <source>
        <dbReference type="ARBA" id="ARBA00023049"/>
    </source>
</evidence>
<gene>
    <name evidence="5" type="ORF">JY651_36710</name>
</gene>
<reference evidence="5 6" key="1">
    <citation type="submission" date="2021-02" db="EMBL/GenBank/DDBJ databases">
        <title>De Novo genome assembly of isolated myxobacteria.</title>
        <authorList>
            <person name="Stevens D.C."/>
        </authorList>
    </citation>
    <scope>NUCLEOTIDE SEQUENCE [LARGE SCALE GENOMIC DNA]</scope>
    <source>
        <strain evidence="6">SCPEA02</strain>
    </source>
</reference>
<evidence type="ECO:0000256" key="2">
    <source>
        <dbReference type="SAM" id="MobiDB-lite"/>
    </source>
</evidence>
<accession>A0ABX7NPX3</accession>
<evidence type="ECO:0000259" key="4">
    <source>
        <dbReference type="PROSITE" id="PS50249"/>
    </source>
</evidence>
<keyword evidence="3" id="KW-0812">Transmembrane</keyword>
<feature type="region of interest" description="Disordered" evidence="2">
    <location>
        <begin position="1"/>
        <end position="23"/>
    </location>
</feature>
<dbReference type="SUPFAM" id="SSF102712">
    <property type="entry name" value="JAB1/MPN domain"/>
    <property type="match status" value="1"/>
</dbReference>
<evidence type="ECO:0000256" key="3">
    <source>
        <dbReference type="SAM" id="Phobius"/>
    </source>
</evidence>
<name>A0ABX7NPX3_9BACT</name>
<feature type="compositionally biased region" description="Pro residues" evidence="2">
    <location>
        <begin position="331"/>
        <end position="340"/>
    </location>
</feature>
<protein>
    <submittedName>
        <fullName evidence="5">Mov34/MPN/PAD-1 family protein</fullName>
    </submittedName>
</protein>
<dbReference type="InterPro" id="IPR037518">
    <property type="entry name" value="MPN"/>
</dbReference>
<keyword evidence="1" id="KW-0645">Protease</keyword>
<feature type="transmembrane region" description="Helical" evidence="3">
    <location>
        <begin position="222"/>
        <end position="243"/>
    </location>
</feature>
<dbReference type="InterPro" id="IPR000555">
    <property type="entry name" value="JAMM/MPN+_dom"/>
</dbReference>
<dbReference type="Gene3D" id="3.40.140.10">
    <property type="entry name" value="Cytidine Deaminase, domain 2"/>
    <property type="match status" value="1"/>
</dbReference>
<organism evidence="5 6">
    <name type="scientific">Pyxidicoccus parkwayensis</name>
    <dbReference type="NCBI Taxonomy" id="2813578"/>
    <lineage>
        <taxon>Bacteria</taxon>
        <taxon>Pseudomonadati</taxon>
        <taxon>Myxococcota</taxon>
        <taxon>Myxococcia</taxon>
        <taxon>Myxococcales</taxon>
        <taxon>Cystobacterineae</taxon>
        <taxon>Myxococcaceae</taxon>
        <taxon>Pyxidicoccus</taxon>
    </lineage>
</organism>
<keyword evidence="1" id="KW-0482">Metalloprotease</keyword>
<dbReference type="EMBL" id="CP071090">
    <property type="protein sequence ID" value="QSQ20733.1"/>
    <property type="molecule type" value="Genomic_DNA"/>
</dbReference>
<sequence>MSKAAKAEKTQQPARAFPGGDVAPTPGELRIAVEKQPYAQIIGHAVLEPDVEVCGVLVGRLLEDARGPYLSITAVIRGEAAKQQGAQVTFTHDTWNHIHKEMDAKYPDEQIVGWYHTHGGFGIFLSDMDTFIHRNFFSQPHQVAYVYDPLAGTEGFFHGMSGELKQVQRYWLAGRERKPLGAAVTPASSSEGGGGDLASAVNALTRAAAALQASANKPSKELLPIPMWAVAAAVLLLAGYTYLSGGLSGRGAEGARRSQTMLVLDQDPATGTAVGLEVVQLAPERGDVLRDRNGELYVGVPLRQADGRPASLLNVLQGSSGASAPEATAPKPAPTPPATPPGVHSGAQASMSRVQVLLVAGGTVLALVLSVVGVLFLRRRHAGNARMKVGGAP</sequence>
<keyword evidence="3" id="KW-1133">Transmembrane helix</keyword>
<feature type="transmembrane region" description="Helical" evidence="3">
    <location>
        <begin position="356"/>
        <end position="377"/>
    </location>
</feature>
<keyword evidence="1" id="KW-0378">Hydrolase</keyword>
<dbReference type="Proteomes" id="UP000662747">
    <property type="component" value="Chromosome"/>
</dbReference>
<feature type="domain" description="MPN" evidence="4">
    <location>
        <begin position="31"/>
        <end position="172"/>
    </location>
</feature>